<dbReference type="Proteomes" id="UP000002281">
    <property type="component" value="Chromosome 2"/>
</dbReference>
<dbReference type="InterPro" id="IPR000079">
    <property type="entry name" value="HMGN_fam"/>
</dbReference>
<evidence type="ECO:0000256" key="2">
    <source>
        <dbReference type="ARBA" id="ARBA00007696"/>
    </source>
</evidence>
<feature type="compositionally biased region" description="Basic and acidic residues" evidence="5">
    <location>
        <begin position="1"/>
        <end position="25"/>
    </location>
</feature>
<dbReference type="PANTHER" id="PTHR23087">
    <property type="entry name" value="NONHISTONE CHROMOSOMAL PROTEIN HMG"/>
    <property type="match status" value="1"/>
</dbReference>
<keyword evidence="4" id="KW-0539">Nucleus</keyword>
<dbReference type="GO" id="GO:0006325">
    <property type="term" value="P:chromatin organization"/>
    <property type="evidence" value="ECO:0000318"/>
    <property type="project" value="GO_Central"/>
</dbReference>
<dbReference type="GO" id="GO:0003682">
    <property type="term" value="F:chromatin binding"/>
    <property type="evidence" value="ECO:0000318"/>
    <property type="project" value="GO_Central"/>
</dbReference>
<feature type="compositionally biased region" description="Basic and acidic residues" evidence="5">
    <location>
        <begin position="66"/>
        <end position="77"/>
    </location>
</feature>
<sequence length="105" mass="11602">MTKTTAKEDAKGDKALERRLADLRSKPASPKPEPRTKKDAEKEGEKQPKGKKGKATAGKEGNNSAENKDAPQSRHREWKVMEMSGEACSVLPITLQLEIFLNQSL</sequence>
<dbReference type="PANTHER" id="PTHR23087:SF31">
    <property type="entry name" value="HIGH MOBILITY GROUP NUCLEOSOME-BINDING DOMAIN-CONTAINING PROTEIN 4"/>
    <property type="match status" value="1"/>
</dbReference>
<dbReference type="Pfam" id="PF01101">
    <property type="entry name" value="HMG14_17"/>
    <property type="match status" value="1"/>
</dbReference>
<keyword evidence="3" id="KW-0238">DNA-binding</keyword>
<dbReference type="SMART" id="SM00527">
    <property type="entry name" value="HMG17"/>
    <property type="match status" value="1"/>
</dbReference>
<dbReference type="GO" id="GO:0031492">
    <property type="term" value="F:nucleosomal DNA binding"/>
    <property type="evidence" value="ECO:0007669"/>
    <property type="project" value="InterPro"/>
</dbReference>
<dbReference type="GeneTree" id="ENSGT01110000270798"/>
<evidence type="ECO:0000256" key="4">
    <source>
        <dbReference type="ARBA" id="ARBA00023242"/>
    </source>
</evidence>
<reference evidence="6" key="2">
    <citation type="submission" date="2025-08" db="UniProtKB">
        <authorList>
            <consortium name="Ensembl"/>
        </authorList>
    </citation>
    <scope>IDENTIFICATION</scope>
    <source>
        <strain evidence="6">Thoroughbred</strain>
    </source>
</reference>
<protein>
    <recommendedName>
        <fullName evidence="8">High mobility group nucleosome-binding domain-containing protein 4</fullName>
    </recommendedName>
</protein>
<dbReference type="AlphaFoldDB" id="A0A3Q2I6H0"/>
<dbReference type="PaxDb" id="9796-ENSECAP00000043636"/>
<proteinExistence type="inferred from homology"/>
<evidence type="ECO:0000256" key="3">
    <source>
        <dbReference type="ARBA" id="ARBA00023125"/>
    </source>
</evidence>
<reference evidence="6" key="3">
    <citation type="submission" date="2025-09" db="UniProtKB">
        <authorList>
            <consortium name="Ensembl"/>
        </authorList>
    </citation>
    <scope>IDENTIFICATION</scope>
    <source>
        <strain evidence="6">Thoroughbred</strain>
    </source>
</reference>
<organism evidence="6 7">
    <name type="scientific">Equus caballus</name>
    <name type="common">Horse</name>
    <dbReference type="NCBI Taxonomy" id="9796"/>
    <lineage>
        <taxon>Eukaryota</taxon>
        <taxon>Metazoa</taxon>
        <taxon>Chordata</taxon>
        <taxon>Craniata</taxon>
        <taxon>Vertebrata</taxon>
        <taxon>Euteleostomi</taxon>
        <taxon>Mammalia</taxon>
        <taxon>Eutheria</taxon>
        <taxon>Laurasiatheria</taxon>
        <taxon>Perissodactyla</taxon>
        <taxon>Equidae</taxon>
        <taxon>Equus</taxon>
    </lineage>
</organism>
<evidence type="ECO:0000256" key="1">
    <source>
        <dbReference type="ARBA" id="ARBA00004123"/>
    </source>
</evidence>
<dbReference type="Ensembl" id="ENSECAT00000038248.1">
    <property type="protein sequence ID" value="ENSECAP00000043636.1"/>
    <property type="gene ID" value="ENSECAG00000036595.1"/>
</dbReference>
<feature type="compositionally biased region" description="Basic and acidic residues" evidence="5">
    <location>
        <begin position="32"/>
        <end position="48"/>
    </location>
</feature>
<dbReference type="Bgee" id="ENSECAG00000036595">
    <property type="expression patterns" value="Expressed in skeletal muscle organ and 1 other cell type or tissue"/>
</dbReference>
<dbReference type="OMA" id="RHREWKV"/>
<keyword evidence="7" id="KW-1185">Reference proteome</keyword>
<name>A0A3Q2I6H0_HORSE</name>
<dbReference type="PRINTS" id="PR00925">
    <property type="entry name" value="NONHISHMG17"/>
</dbReference>
<evidence type="ECO:0000313" key="7">
    <source>
        <dbReference type="Proteomes" id="UP000002281"/>
    </source>
</evidence>
<dbReference type="GO" id="GO:0005634">
    <property type="term" value="C:nucleus"/>
    <property type="evidence" value="ECO:0000318"/>
    <property type="project" value="GO_Central"/>
</dbReference>
<comment type="subcellular location">
    <subcellularLocation>
        <location evidence="1">Nucleus</location>
    </subcellularLocation>
</comment>
<comment type="similarity">
    <text evidence="2">Belongs to the HMGN family.</text>
</comment>
<accession>A0A3Q2I6H0</accession>
<dbReference type="InParanoid" id="A0A3Q2I6H0"/>
<evidence type="ECO:0008006" key="8">
    <source>
        <dbReference type="Google" id="ProtNLM"/>
    </source>
</evidence>
<dbReference type="GO" id="GO:0000785">
    <property type="term" value="C:chromatin"/>
    <property type="evidence" value="ECO:0007669"/>
    <property type="project" value="InterPro"/>
</dbReference>
<reference evidence="6 7" key="1">
    <citation type="journal article" date="2009" name="Science">
        <title>Genome sequence, comparative analysis, and population genetics of the domestic horse.</title>
        <authorList>
            <consortium name="Broad Institute Genome Sequencing Platform"/>
            <consortium name="Broad Institute Whole Genome Assembly Team"/>
            <person name="Wade C.M."/>
            <person name="Giulotto E."/>
            <person name="Sigurdsson S."/>
            <person name="Zoli M."/>
            <person name="Gnerre S."/>
            <person name="Imsland F."/>
            <person name="Lear T.L."/>
            <person name="Adelson D.L."/>
            <person name="Bailey E."/>
            <person name="Bellone R.R."/>
            <person name="Bloecker H."/>
            <person name="Distl O."/>
            <person name="Edgar R.C."/>
            <person name="Garber M."/>
            <person name="Leeb T."/>
            <person name="Mauceli E."/>
            <person name="MacLeod J.N."/>
            <person name="Penedo M.C.T."/>
            <person name="Raison J.M."/>
            <person name="Sharpe T."/>
            <person name="Vogel J."/>
            <person name="Andersson L."/>
            <person name="Antczak D.F."/>
            <person name="Biagi T."/>
            <person name="Binns M.M."/>
            <person name="Chowdhary B.P."/>
            <person name="Coleman S.J."/>
            <person name="Della Valle G."/>
            <person name="Fryc S."/>
            <person name="Guerin G."/>
            <person name="Hasegawa T."/>
            <person name="Hill E.W."/>
            <person name="Jurka J."/>
            <person name="Kiialainen A."/>
            <person name="Lindgren G."/>
            <person name="Liu J."/>
            <person name="Magnani E."/>
            <person name="Mickelson J.R."/>
            <person name="Murray J."/>
            <person name="Nergadze S.G."/>
            <person name="Onofrio R."/>
            <person name="Pedroni S."/>
            <person name="Piras M.F."/>
            <person name="Raudsepp T."/>
            <person name="Rocchi M."/>
            <person name="Roeed K.H."/>
            <person name="Ryder O.A."/>
            <person name="Searle S."/>
            <person name="Skow L."/>
            <person name="Swinburne J.E."/>
            <person name="Syvaenen A.C."/>
            <person name="Tozaki T."/>
            <person name="Valberg S.J."/>
            <person name="Vaudin M."/>
            <person name="White J.R."/>
            <person name="Zody M.C."/>
            <person name="Lander E.S."/>
            <person name="Lindblad-Toh K."/>
        </authorList>
    </citation>
    <scope>NUCLEOTIDE SEQUENCE [LARGE SCALE GENOMIC DNA]</scope>
    <source>
        <strain evidence="6 7">Thoroughbred</strain>
    </source>
</reference>
<evidence type="ECO:0000313" key="6">
    <source>
        <dbReference type="Ensembl" id="ENSECAP00000043636.1"/>
    </source>
</evidence>
<evidence type="ECO:0000256" key="5">
    <source>
        <dbReference type="SAM" id="MobiDB-lite"/>
    </source>
</evidence>
<feature type="region of interest" description="Disordered" evidence="5">
    <location>
        <begin position="1"/>
        <end position="77"/>
    </location>
</feature>